<dbReference type="EMBL" id="LT934116">
    <property type="protein sequence ID" value="VAH81175.1"/>
    <property type="molecule type" value="Genomic_DNA"/>
</dbReference>
<keyword evidence="5" id="KW-0472">Membrane</keyword>
<sequence length="296" mass="33022">MATGMPECSPALVLAAGLAVLAICWYLAAFVVGRGAAGAQRYPPVAGTVFHQVYHLRRLHDYYTDLFREHATFRLLAPGRRQIYTSDTAVVEHILRTNFANYGKGASNYDKTSDLFGDGIFTADGDKWRQQRKIASYDFSTRALRDFSGGVFNRDAAKLAHIVSGNAAAKQPVDFQDLLMKATMDSIFTIAVGVDLDTLSGSDEGSRFAAALDDASEFTLLRFVNAFWKVSRFLNVGAEAALRRRIEVVDEFMYKRIRGRADEISDGGKARWRRMTCCRDSYRQPPATPERWTTST</sequence>
<evidence type="ECO:0000313" key="7">
    <source>
        <dbReference type="Proteomes" id="UP000324705"/>
    </source>
</evidence>
<protein>
    <recommendedName>
        <fullName evidence="8">Cytochrome P450</fullName>
    </recommendedName>
</protein>
<evidence type="ECO:0000256" key="4">
    <source>
        <dbReference type="ARBA" id="ARBA00023004"/>
    </source>
</evidence>
<comment type="similarity">
    <text evidence="1">Belongs to the cytochrome P450 family.</text>
</comment>
<dbReference type="Proteomes" id="UP000324705">
    <property type="component" value="Chromosome 3B"/>
</dbReference>
<proteinExistence type="inferred from homology"/>
<evidence type="ECO:0000256" key="5">
    <source>
        <dbReference type="SAM" id="Phobius"/>
    </source>
</evidence>
<keyword evidence="4" id="KW-0408">Iron</keyword>
<evidence type="ECO:0000256" key="3">
    <source>
        <dbReference type="ARBA" id="ARBA00023002"/>
    </source>
</evidence>
<keyword evidence="2" id="KW-0479">Metal-binding</keyword>
<keyword evidence="3" id="KW-0560">Oxidoreductase</keyword>
<organism evidence="6 7">
    <name type="scientific">Triticum turgidum subsp. durum</name>
    <name type="common">Durum wheat</name>
    <name type="synonym">Triticum durum</name>
    <dbReference type="NCBI Taxonomy" id="4567"/>
    <lineage>
        <taxon>Eukaryota</taxon>
        <taxon>Viridiplantae</taxon>
        <taxon>Streptophyta</taxon>
        <taxon>Embryophyta</taxon>
        <taxon>Tracheophyta</taxon>
        <taxon>Spermatophyta</taxon>
        <taxon>Magnoliopsida</taxon>
        <taxon>Liliopsida</taxon>
        <taxon>Poales</taxon>
        <taxon>Poaceae</taxon>
        <taxon>BOP clade</taxon>
        <taxon>Pooideae</taxon>
        <taxon>Triticodae</taxon>
        <taxon>Triticeae</taxon>
        <taxon>Triticinae</taxon>
        <taxon>Triticum</taxon>
    </lineage>
</organism>
<dbReference type="GO" id="GO:0016705">
    <property type="term" value="F:oxidoreductase activity, acting on paired donors, with incorporation or reduction of molecular oxygen"/>
    <property type="evidence" value="ECO:0007669"/>
    <property type="project" value="InterPro"/>
</dbReference>
<evidence type="ECO:0000256" key="1">
    <source>
        <dbReference type="ARBA" id="ARBA00010617"/>
    </source>
</evidence>
<dbReference type="Pfam" id="PF00067">
    <property type="entry name" value="p450"/>
    <property type="match status" value="1"/>
</dbReference>
<keyword evidence="5" id="KW-1133">Transmembrane helix</keyword>
<evidence type="ECO:0008006" key="8">
    <source>
        <dbReference type="Google" id="ProtNLM"/>
    </source>
</evidence>
<dbReference type="GO" id="GO:0005506">
    <property type="term" value="F:iron ion binding"/>
    <property type="evidence" value="ECO:0007669"/>
    <property type="project" value="InterPro"/>
</dbReference>
<dbReference type="Gramene" id="TRITD3Bv1G192880.5">
    <property type="protein sequence ID" value="TRITD3Bv1G192880.5"/>
    <property type="gene ID" value="TRITD3Bv1G192880"/>
</dbReference>
<dbReference type="Gene3D" id="1.10.630.10">
    <property type="entry name" value="Cytochrome P450"/>
    <property type="match status" value="1"/>
</dbReference>
<evidence type="ECO:0000256" key="2">
    <source>
        <dbReference type="ARBA" id="ARBA00022723"/>
    </source>
</evidence>
<keyword evidence="5" id="KW-0812">Transmembrane</keyword>
<reference evidence="6 7" key="1">
    <citation type="submission" date="2017-09" db="EMBL/GenBank/DDBJ databases">
        <authorList>
            <consortium name="International Durum Wheat Genome Sequencing Consortium (IDWGSC)"/>
            <person name="Milanesi L."/>
        </authorList>
    </citation>
    <scope>NUCLEOTIDE SEQUENCE [LARGE SCALE GENOMIC DNA]</scope>
    <source>
        <strain evidence="7">cv. Svevo</strain>
    </source>
</reference>
<dbReference type="GO" id="GO:0020037">
    <property type="term" value="F:heme binding"/>
    <property type="evidence" value="ECO:0007669"/>
    <property type="project" value="InterPro"/>
</dbReference>
<dbReference type="GO" id="GO:0004497">
    <property type="term" value="F:monooxygenase activity"/>
    <property type="evidence" value="ECO:0007669"/>
    <property type="project" value="InterPro"/>
</dbReference>
<dbReference type="PANTHER" id="PTHR24296">
    <property type="entry name" value="CYTOCHROME P450"/>
    <property type="match status" value="1"/>
</dbReference>
<accession>A0A9R1QPD2</accession>
<dbReference type="SUPFAM" id="SSF48264">
    <property type="entry name" value="Cytochrome P450"/>
    <property type="match status" value="1"/>
</dbReference>
<dbReference type="InterPro" id="IPR001128">
    <property type="entry name" value="Cyt_P450"/>
</dbReference>
<dbReference type="InterPro" id="IPR036396">
    <property type="entry name" value="Cyt_P450_sf"/>
</dbReference>
<dbReference type="AlphaFoldDB" id="A0A9R1QPD2"/>
<name>A0A9R1QPD2_TRITD</name>
<feature type="transmembrane region" description="Helical" evidence="5">
    <location>
        <begin position="12"/>
        <end position="32"/>
    </location>
</feature>
<gene>
    <name evidence="6" type="ORF">TRITD_3Bv1G192880</name>
</gene>
<evidence type="ECO:0000313" key="6">
    <source>
        <dbReference type="EMBL" id="VAH81175.1"/>
    </source>
</evidence>
<keyword evidence="7" id="KW-1185">Reference proteome</keyword>